<evidence type="ECO:0000313" key="2">
    <source>
        <dbReference type="Proteomes" id="UP000248090"/>
    </source>
</evidence>
<gene>
    <name evidence="1" type="ORF">WH50_15405</name>
</gene>
<dbReference type="RefSeq" id="WP_110188126.1">
    <property type="nucleotide sequence ID" value="NZ_LAPT01000076.1"/>
</dbReference>
<dbReference type="EMBL" id="LAPT01000076">
    <property type="protein sequence ID" value="PXF30449.1"/>
    <property type="molecule type" value="Genomic_DNA"/>
</dbReference>
<evidence type="ECO:0008006" key="3">
    <source>
        <dbReference type="Google" id="ProtNLM"/>
    </source>
</evidence>
<reference evidence="1 2" key="1">
    <citation type="submission" date="2015-03" db="EMBL/GenBank/DDBJ databases">
        <authorList>
            <person name="Krishnan R."/>
            <person name="Midha S."/>
            <person name="Patil P.B."/>
            <person name="Rameshkumar N."/>
        </authorList>
    </citation>
    <scope>NUCLEOTIDE SEQUENCE [LARGE SCALE GENOMIC DNA]</scope>
    <source>
        <strain evidence="1 2">L1E11</strain>
    </source>
</reference>
<dbReference type="InterPro" id="IPR021960">
    <property type="entry name" value="DUF3577"/>
</dbReference>
<accession>A0ABX5LWB0</accession>
<protein>
    <recommendedName>
        <fullName evidence="3">DUF3577 domain-containing protein</fullName>
    </recommendedName>
</protein>
<sequence>MTTQNATQFFDLHTSGIGYINRVRLVEPKKGEPFWACSIAALRGDTNNVEYTYFDVRVSGTEAARLIARCQQAVDAGSKMLISFKIGDIYPDVFTYSSGDRKGETGVSLKGRLLLIRWIKKDGEMIYQMPKADDANGAPADAAGSPGANAA</sequence>
<name>A0ABX5LWB0_9GAMM</name>
<proteinExistence type="predicted"/>
<organism evidence="1 2">
    <name type="scientific">Pokkaliibacter plantistimulans</name>
    <dbReference type="NCBI Taxonomy" id="1635171"/>
    <lineage>
        <taxon>Bacteria</taxon>
        <taxon>Pseudomonadati</taxon>
        <taxon>Pseudomonadota</taxon>
        <taxon>Gammaproteobacteria</taxon>
        <taxon>Oceanospirillales</taxon>
        <taxon>Balneatrichaceae</taxon>
        <taxon>Pokkaliibacter</taxon>
    </lineage>
</organism>
<dbReference type="Pfam" id="PF12101">
    <property type="entry name" value="DUF3577"/>
    <property type="match status" value="1"/>
</dbReference>
<keyword evidence="2" id="KW-1185">Reference proteome</keyword>
<comment type="caution">
    <text evidence="1">The sequence shown here is derived from an EMBL/GenBank/DDBJ whole genome shotgun (WGS) entry which is preliminary data.</text>
</comment>
<evidence type="ECO:0000313" key="1">
    <source>
        <dbReference type="EMBL" id="PXF30449.1"/>
    </source>
</evidence>
<dbReference type="NCBIfam" id="NF040584">
    <property type="entry name" value="STY4534_fam"/>
    <property type="match status" value="1"/>
</dbReference>
<dbReference type="Proteomes" id="UP000248090">
    <property type="component" value="Unassembled WGS sequence"/>
</dbReference>